<dbReference type="OrthoDB" id="728837at2"/>
<dbReference type="PROSITE" id="PS50106">
    <property type="entry name" value="PDZ"/>
    <property type="match status" value="1"/>
</dbReference>
<organism evidence="3 4">
    <name type="scientific">Chitinophaga silvatica</name>
    <dbReference type="NCBI Taxonomy" id="2282649"/>
    <lineage>
        <taxon>Bacteria</taxon>
        <taxon>Pseudomonadati</taxon>
        <taxon>Bacteroidota</taxon>
        <taxon>Chitinophagia</taxon>
        <taxon>Chitinophagales</taxon>
        <taxon>Chitinophagaceae</taxon>
        <taxon>Chitinophaga</taxon>
    </lineage>
</organism>
<protein>
    <submittedName>
        <fullName evidence="3">PDZ domain-containing protein</fullName>
    </submittedName>
</protein>
<gene>
    <name evidence="3" type="ORF">DVR12_24670</name>
</gene>
<dbReference type="InterPro" id="IPR043504">
    <property type="entry name" value="Peptidase_S1_PA_chymotrypsin"/>
</dbReference>
<name>A0A3E1Y3A8_9BACT</name>
<accession>A0A3E1Y3A8</accession>
<dbReference type="Gene3D" id="2.40.10.10">
    <property type="entry name" value="Trypsin-like serine proteases"/>
    <property type="match status" value="3"/>
</dbReference>
<dbReference type="InterPro" id="IPR036034">
    <property type="entry name" value="PDZ_sf"/>
</dbReference>
<dbReference type="AlphaFoldDB" id="A0A3E1Y3A8"/>
<dbReference type="SUPFAM" id="SSF50494">
    <property type="entry name" value="Trypsin-like serine proteases"/>
    <property type="match status" value="2"/>
</dbReference>
<feature type="domain" description="PDZ" evidence="2">
    <location>
        <begin position="389"/>
        <end position="442"/>
    </location>
</feature>
<reference evidence="3 4" key="1">
    <citation type="submission" date="2018-07" db="EMBL/GenBank/DDBJ databases">
        <title>Chitinophaga K2CV101002-2 sp. nov., isolated from a monsoon evergreen broad-leaved forest soil.</title>
        <authorList>
            <person name="Lv Y."/>
        </authorList>
    </citation>
    <scope>NUCLEOTIDE SEQUENCE [LARGE SCALE GENOMIC DNA]</scope>
    <source>
        <strain evidence="3 4">GDMCC 1.1288</strain>
    </source>
</reference>
<dbReference type="SUPFAM" id="SSF50156">
    <property type="entry name" value="PDZ domain-like"/>
    <property type="match status" value="1"/>
</dbReference>
<dbReference type="RefSeq" id="WP_116978483.1">
    <property type="nucleotide sequence ID" value="NZ_QPMM01000015.1"/>
</dbReference>
<comment type="caution">
    <text evidence="3">The sequence shown here is derived from an EMBL/GenBank/DDBJ whole genome shotgun (WGS) entry which is preliminary data.</text>
</comment>
<evidence type="ECO:0000313" key="4">
    <source>
        <dbReference type="Proteomes" id="UP000260644"/>
    </source>
</evidence>
<dbReference type="InterPro" id="IPR001478">
    <property type="entry name" value="PDZ"/>
</dbReference>
<dbReference type="SMART" id="SM00228">
    <property type="entry name" value="PDZ"/>
    <property type="match status" value="1"/>
</dbReference>
<sequence length="571" mass="62512">MRINYNSLIIGVALMLKANFSFSQQLDYKSLESSLQQAVKKVSVATVGVTEYDTLHNTTEGPTFSAVVISADGYILTAAHAAVANRRYQVAFPDGKIVYATGLGSIKDFSVDAAVIKILEPGNWPHAEMGWSSALTPFQPCFSLGYPGNMPQNKLPILRFGYITESKLHKGFISNTALMEPGDSGGPLFDINGRVIGIHSRIDFSLDENFEVPVDKFRLYWNYLMDNRSYSMAAQVQPQEIDPMPASYKVAPIPALENMANNFSSLISTLEPTCLELSSSLAGQESSALGTLVSLDNSTSGNSYIISKSSIVGNDSVFVSYKHKSYAAKVIARDPQRDLVLLEVAVRIDNSIKLTQESTDKKLFTGAGKFLLSPVADGPALFSVLGTPTVSFIPPRLGSYIGIRAEEKDQSLYIDKVDAGSEAETLGMKAGDRIISVNGLNVNTKEDFDWAVANCPPKTILRLKGKRNSGESFKKNITVQSKGLMTVIQEHPAEKFEGGYNSRRYGFRKVFIHDARLYPNECGSPVYDTEGNFMGINIARVSRTSSLAIPAEEVRLFLEDALKNQHTISKK</sequence>
<dbReference type="InterPro" id="IPR009003">
    <property type="entry name" value="Peptidase_S1_PA"/>
</dbReference>
<comment type="similarity">
    <text evidence="1">Belongs to the peptidase S1C family.</text>
</comment>
<dbReference type="Gene3D" id="2.30.42.10">
    <property type="match status" value="1"/>
</dbReference>
<evidence type="ECO:0000313" key="3">
    <source>
        <dbReference type="EMBL" id="RFS19168.1"/>
    </source>
</evidence>
<proteinExistence type="inferred from homology"/>
<dbReference type="Proteomes" id="UP000260644">
    <property type="component" value="Unassembled WGS sequence"/>
</dbReference>
<dbReference type="PANTHER" id="PTHR22939:SF129">
    <property type="entry name" value="SERINE PROTEASE HTRA2, MITOCHONDRIAL"/>
    <property type="match status" value="1"/>
</dbReference>
<evidence type="ECO:0000256" key="1">
    <source>
        <dbReference type="ARBA" id="ARBA00010541"/>
    </source>
</evidence>
<dbReference type="Pfam" id="PF13365">
    <property type="entry name" value="Trypsin_2"/>
    <property type="match status" value="1"/>
</dbReference>
<dbReference type="Pfam" id="PF13180">
    <property type="entry name" value="PDZ_2"/>
    <property type="match status" value="1"/>
</dbReference>
<dbReference type="PANTHER" id="PTHR22939">
    <property type="entry name" value="SERINE PROTEASE FAMILY S1C HTRA-RELATED"/>
    <property type="match status" value="1"/>
</dbReference>
<dbReference type="EMBL" id="QPMM01000015">
    <property type="protein sequence ID" value="RFS19168.1"/>
    <property type="molecule type" value="Genomic_DNA"/>
</dbReference>
<evidence type="ECO:0000259" key="2">
    <source>
        <dbReference type="PROSITE" id="PS50106"/>
    </source>
</evidence>
<keyword evidence="4" id="KW-1185">Reference proteome</keyword>